<evidence type="ECO:0000313" key="2">
    <source>
        <dbReference type="Proteomes" id="UP001156484"/>
    </source>
</evidence>
<accession>A0ACD4DKU1</accession>
<proteinExistence type="predicted"/>
<name>A0ACD4DKU1_9NOCA</name>
<keyword evidence="2" id="KW-1185">Reference proteome</keyword>
<protein>
    <submittedName>
        <fullName evidence="1">Sensor domain-containing protein</fullName>
    </submittedName>
</protein>
<organism evidence="1 2">
    <name type="scientific">Rhodococcus sacchari</name>
    <dbReference type="NCBI Taxonomy" id="2962047"/>
    <lineage>
        <taxon>Bacteria</taxon>
        <taxon>Bacillati</taxon>
        <taxon>Actinomycetota</taxon>
        <taxon>Actinomycetes</taxon>
        <taxon>Mycobacteriales</taxon>
        <taxon>Nocardiaceae</taxon>
        <taxon>Rhodococcus</taxon>
    </lineage>
</organism>
<gene>
    <name evidence="1" type="ORF">OED52_08990</name>
</gene>
<sequence>MTQREGRRGHARGVGRRALLLACLLVVPACSTTVPGEPQPEPAALTTSGPVPTTTAGASVPPTATSTPSSTASSTAPSSTAPSAATTSARAASRTPADLLLPPDEFPEPYEAVVLPAEAVAQAAPDLTGIHPGSKVDPAGCLPPAQDYGPARTAMAVGTDNTSRATISVEVTTAAGGLDEYRSLLEQCPRVEATQRGVTATVVTDLGSDPKPPVPGAGTLALTRSVTSGKVTGGVTQSMTTRIAQLDDVRVTVTHMSFDSTPPDTAVLDEVFRDAVVYAAGG</sequence>
<dbReference type="Proteomes" id="UP001156484">
    <property type="component" value="Chromosome"/>
</dbReference>
<reference evidence="1" key="1">
    <citation type="submission" date="2022-10" db="EMBL/GenBank/DDBJ databases">
        <title>Rhodococcus ferula Z13 complete genome.</title>
        <authorList>
            <person name="Long X."/>
            <person name="Zang M."/>
        </authorList>
    </citation>
    <scope>NUCLEOTIDE SEQUENCE</scope>
    <source>
        <strain evidence="1">Z13</strain>
    </source>
</reference>
<dbReference type="EMBL" id="CP107551">
    <property type="protein sequence ID" value="UYP20632.1"/>
    <property type="molecule type" value="Genomic_DNA"/>
</dbReference>
<evidence type="ECO:0000313" key="1">
    <source>
        <dbReference type="EMBL" id="UYP20632.1"/>
    </source>
</evidence>